<dbReference type="PANTHER" id="PTHR15394:SF3">
    <property type="entry name" value="SERINE HYDROLASE RBBP9"/>
    <property type="match status" value="1"/>
</dbReference>
<gene>
    <name evidence="1" type="ORF">FGL85_07725</name>
</gene>
<evidence type="ECO:0008006" key="3">
    <source>
        <dbReference type="Google" id="ProtNLM"/>
    </source>
</evidence>
<name>A0A5B8T1T4_LEUPS</name>
<dbReference type="EMBL" id="CP042383">
    <property type="protein sequence ID" value="QEA42397.1"/>
    <property type="molecule type" value="Genomic_DNA"/>
</dbReference>
<sequence length="181" mass="20806">MENLFLIDGYGGSPKVNWLDWVGRNLENKFQINKIFIDKPDVAEVQKFDNALVSQITEVESSYFISHSLGCVTLLRYLIKTKRVPKGIILVSPFDQQVLGFEMFDDFFVHASLELLNLDSNKSIIISSMNDPIIPFKYSQEVAEKLQIPFILFPTGAHFRASDGMVKFPEILTYIQSYWEN</sequence>
<dbReference type="SUPFAM" id="SSF53474">
    <property type="entry name" value="alpha/beta-Hydrolases"/>
    <property type="match status" value="1"/>
</dbReference>
<protein>
    <recommendedName>
        <fullName evidence="3">Esterase</fullName>
    </recommendedName>
</protein>
<evidence type="ECO:0000313" key="2">
    <source>
        <dbReference type="Proteomes" id="UP000321296"/>
    </source>
</evidence>
<dbReference type="InterPro" id="IPR010662">
    <property type="entry name" value="RBBP9/YdeN"/>
</dbReference>
<dbReference type="KEGG" id="lpse:FGL85_07725"/>
<dbReference type="Pfam" id="PF06821">
    <property type="entry name" value="Ser_hydrolase"/>
    <property type="match status" value="1"/>
</dbReference>
<dbReference type="Gene3D" id="3.40.50.1820">
    <property type="entry name" value="alpha/beta hydrolase"/>
    <property type="match status" value="1"/>
</dbReference>
<evidence type="ECO:0000313" key="1">
    <source>
        <dbReference type="EMBL" id="QEA42397.1"/>
    </source>
</evidence>
<organism evidence="1 2">
    <name type="scientific">Leuconostoc pseudomesenteroides</name>
    <dbReference type="NCBI Taxonomy" id="33968"/>
    <lineage>
        <taxon>Bacteria</taxon>
        <taxon>Bacillati</taxon>
        <taxon>Bacillota</taxon>
        <taxon>Bacilli</taxon>
        <taxon>Lactobacillales</taxon>
        <taxon>Lactobacillaceae</taxon>
        <taxon>Leuconostoc</taxon>
    </lineage>
</organism>
<dbReference type="AlphaFoldDB" id="A0A5B8T1T4"/>
<dbReference type="Proteomes" id="UP000321296">
    <property type="component" value="Chromosome"/>
</dbReference>
<dbReference type="PANTHER" id="PTHR15394">
    <property type="entry name" value="SERINE HYDROLASE RBBP9"/>
    <property type="match status" value="1"/>
</dbReference>
<reference evidence="1 2" key="1">
    <citation type="submission" date="2019-06" db="EMBL/GenBank/DDBJ databases">
        <title>Genome analyses of bacteria isolated from kimchi.</title>
        <authorList>
            <person name="Lee S."/>
            <person name="Ahn S."/>
            <person name="Roh S."/>
        </authorList>
    </citation>
    <scope>NUCLEOTIDE SEQUENCE [LARGE SCALE GENOMIC DNA]</scope>
    <source>
        <strain evidence="1 2">CBA3630</strain>
    </source>
</reference>
<dbReference type="InterPro" id="IPR029058">
    <property type="entry name" value="AB_hydrolase_fold"/>
</dbReference>
<accession>A0A5B8T1T4</accession>
<dbReference type="RefSeq" id="WP_147651584.1">
    <property type="nucleotide sequence ID" value="NZ_BMBO01000003.1"/>
</dbReference>
<dbReference type="GO" id="GO:0016787">
    <property type="term" value="F:hydrolase activity"/>
    <property type="evidence" value="ECO:0007669"/>
    <property type="project" value="InterPro"/>
</dbReference>
<proteinExistence type="predicted"/>